<name>A0A8H7TB35_9HELO</name>
<feature type="compositionally biased region" description="Polar residues" evidence="1">
    <location>
        <begin position="46"/>
        <end position="65"/>
    </location>
</feature>
<dbReference type="EMBL" id="JAFJYH010000188">
    <property type="protein sequence ID" value="KAG4416377.1"/>
    <property type="molecule type" value="Genomic_DNA"/>
</dbReference>
<organism evidence="2 3">
    <name type="scientific">Cadophora malorum</name>
    <dbReference type="NCBI Taxonomy" id="108018"/>
    <lineage>
        <taxon>Eukaryota</taxon>
        <taxon>Fungi</taxon>
        <taxon>Dikarya</taxon>
        <taxon>Ascomycota</taxon>
        <taxon>Pezizomycotina</taxon>
        <taxon>Leotiomycetes</taxon>
        <taxon>Helotiales</taxon>
        <taxon>Ploettnerulaceae</taxon>
        <taxon>Cadophora</taxon>
    </lineage>
</organism>
<dbReference type="OrthoDB" id="3540057at2759"/>
<accession>A0A8H7TB35</accession>
<evidence type="ECO:0000256" key="1">
    <source>
        <dbReference type="SAM" id="MobiDB-lite"/>
    </source>
</evidence>
<keyword evidence="3" id="KW-1185">Reference proteome</keyword>
<feature type="compositionally biased region" description="Low complexity" evidence="1">
    <location>
        <begin position="1"/>
        <end position="19"/>
    </location>
</feature>
<dbReference type="Proteomes" id="UP000664132">
    <property type="component" value="Unassembled WGS sequence"/>
</dbReference>
<sequence length="201" mass="22296">MPSAITTSTTTYTQNTHSSKLPWSDVMSKPRDAWGLPTTAAATPANIESPSATSKPSQPSQTSWEIQDPELDAQSRKLFGLAPTNIIPAERGSSLDWCMKRKKEILELQSSKRFTKVFALAIIATDTSSTACRWCQADGDEFYDRNQWEVHHHIHCNKPGKKVCKAWCSLTPPGVKDNCHRAEKPAVSRGDKGEVVRTVAW</sequence>
<comment type="caution">
    <text evidence="2">The sequence shown here is derived from an EMBL/GenBank/DDBJ whole genome shotgun (WGS) entry which is preliminary data.</text>
</comment>
<reference evidence="2" key="1">
    <citation type="submission" date="2021-02" db="EMBL/GenBank/DDBJ databases">
        <title>Genome sequence Cadophora malorum strain M34.</title>
        <authorList>
            <person name="Stefanovic E."/>
            <person name="Vu D."/>
            <person name="Scully C."/>
            <person name="Dijksterhuis J."/>
            <person name="Roader J."/>
            <person name="Houbraken J."/>
        </authorList>
    </citation>
    <scope>NUCLEOTIDE SEQUENCE</scope>
    <source>
        <strain evidence="2">M34</strain>
    </source>
</reference>
<gene>
    <name evidence="2" type="ORF">IFR04_010486</name>
</gene>
<dbReference type="AlphaFoldDB" id="A0A8H7TB35"/>
<evidence type="ECO:0000313" key="3">
    <source>
        <dbReference type="Proteomes" id="UP000664132"/>
    </source>
</evidence>
<feature type="region of interest" description="Disordered" evidence="1">
    <location>
        <begin position="1"/>
        <end position="65"/>
    </location>
</feature>
<proteinExistence type="predicted"/>
<evidence type="ECO:0000313" key="2">
    <source>
        <dbReference type="EMBL" id="KAG4416377.1"/>
    </source>
</evidence>
<protein>
    <submittedName>
        <fullName evidence="2">Uncharacterized protein</fullName>
    </submittedName>
</protein>